<evidence type="ECO:0000313" key="1">
    <source>
        <dbReference type="EMBL" id="KAH7836208.1"/>
    </source>
</evidence>
<protein>
    <submittedName>
        <fullName evidence="1">Uncharacterized protein</fullName>
    </submittedName>
</protein>
<dbReference type="Proteomes" id="UP000828048">
    <property type="component" value="Chromosome 2"/>
</dbReference>
<name>A0ACB7X675_9ERIC</name>
<comment type="caution">
    <text evidence="1">The sequence shown here is derived from an EMBL/GenBank/DDBJ whole genome shotgun (WGS) entry which is preliminary data.</text>
</comment>
<reference evidence="1 2" key="1">
    <citation type="journal article" date="2021" name="Hortic Res">
        <title>High-quality reference genome and annotation aids understanding of berry development for evergreen blueberry (Vaccinium darrowii).</title>
        <authorList>
            <person name="Yu J."/>
            <person name="Hulse-Kemp A.M."/>
            <person name="Babiker E."/>
            <person name="Staton M."/>
        </authorList>
    </citation>
    <scope>NUCLEOTIDE SEQUENCE [LARGE SCALE GENOMIC DNA]</scope>
    <source>
        <strain evidence="2">cv. NJ 8807/NJ 8810</strain>
        <tissue evidence="1">Young leaf</tissue>
    </source>
</reference>
<accession>A0ACB7X675</accession>
<evidence type="ECO:0000313" key="2">
    <source>
        <dbReference type="Proteomes" id="UP000828048"/>
    </source>
</evidence>
<keyword evidence="2" id="KW-1185">Reference proteome</keyword>
<proteinExistence type="predicted"/>
<organism evidence="1 2">
    <name type="scientific">Vaccinium darrowii</name>
    <dbReference type="NCBI Taxonomy" id="229202"/>
    <lineage>
        <taxon>Eukaryota</taxon>
        <taxon>Viridiplantae</taxon>
        <taxon>Streptophyta</taxon>
        <taxon>Embryophyta</taxon>
        <taxon>Tracheophyta</taxon>
        <taxon>Spermatophyta</taxon>
        <taxon>Magnoliopsida</taxon>
        <taxon>eudicotyledons</taxon>
        <taxon>Gunneridae</taxon>
        <taxon>Pentapetalae</taxon>
        <taxon>asterids</taxon>
        <taxon>Ericales</taxon>
        <taxon>Ericaceae</taxon>
        <taxon>Vaccinioideae</taxon>
        <taxon>Vaccinieae</taxon>
        <taxon>Vaccinium</taxon>
    </lineage>
</organism>
<sequence length="127" mass="14450">MGHTATSPVKWAANARHHWNATKRRRFTTKRRCKYNSLLHQYIMSLTSPDQSSELRQLIYHMEAANCEPDHNCKAVNCSSQLGQSSFECQVFDKMPEYCISCRECLKNHTVGLGGYAVNGCGEFFLA</sequence>
<dbReference type="EMBL" id="CM037152">
    <property type="protein sequence ID" value="KAH7836208.1"/>
    <property type="molecule type" value="Genomic_DNA"/>
</dbReference>
<gene>
    <name evidence="1" type="ORF">Vadar_033698</name>
</gene>